<protein>
    <submittedName>
        <fullName evidence="1">Uncharacterized protein</fullName>
    </submittedName>
</protein>
<evidence type="ECO:0000313" key="2">
    <source>
        <dbReference type="Proteomes" id="UP000705508"/>
    </source>
</evidence>
<reference evidence="1" key="2">
    <citation type="journal article" date="2021" name="Sci. Rep.">
        <title>The distribution of antibiotic resistance genes in chicken gut microbiota commensals.</title>
        <authorList>
            <person name="Juricova H."/>
            <person name="Matiasovicova J."/>
            <person name="Kubasova T."/>
            <person name="Cejkova D."/>
            <person name="Rychlik I."/>
        </authorList>
    </citation>
    <scope>NUCLEOTIDE SEQUENCE</scope>
    <source>
        <strain evidence="1">An582</strain>
    </source>
</reference>
<dbReference type="AlphaFoldDB" id="A0A939BGM0"/>
<accession>A0A939BGM0</accession>
<dbReference type="RefSeq" id="WP_204907496.1">
    <property type="nucleotide sequence ID" value="NZ_JACJKS010000035.1"/>
</dbReference>
<dbReference type="EMBL" id="JACJKS010000035">
    <property type="protein sequence ID" value="MBM6949507.1"/>
    <property type="molecule type" value="Genomic_DNA"/>
</dbReference>
<reference evidence="1" key="1">
    <citation type="submission" date="2020-08" db="EMBL/GenBank/DDBJ databases">
        <authorList>
            <person name="Cejkova D."/>
            <person name="Kubasova T."/>
            <person name="Jahodarova E."/>
            <person name="Rychlik I."/>
        </authorList>
    </citation>
    <scope>NUCLEOTIDE SEQUENCE</scope>
    <source>
        <strain evidence="1">An582</strain>
    </source>
</reference>
<sequence length="124" mass="14224">MEAIISIISSLFKIIGSFSPFLRKRREDKNCGKKIKQFQWKDIELGVAILSKKIAKDFEPEIIMCSSTGASGIVANLYFLTSDKFIPIISRNHRTVKSRFTAPVEENTNLFSKQISRKYIFLMN</sequence>
<dbReference type="Proteomes" id="UP000705508">
    <property type="component" value="Unassembled WGS sequence"/>
</dbReference>
<name>A0A939BGM0_9CLOT</name>
<organism evidence="1 2">
    <name type="scientific">Mordavella massiliensis</name>
    <dbReference type="NCBI Taxonomy" id="1871024"/>
    <lineage>
        <taxon>Bacteria</taxon>
        <taxon>Bacillati</taxon>
        <taxon>Bacillota</taxon>
        <taxon>Clostridia</taxon>
        <taxon>Eubacteriales</taxon>
        <taxon>Clostridiaceae</taxon>
        <taxon>Mordavella</taxon>
    </lineage>
</organism>
<proteinExistence type="predicted"/>
<comment type="caution">
    <text evidence="1">The sequence shown here is derived from an EMBL/GenBank/DDBJ whole genome shotgun (WGS) entry which is preliminary data.</text>
</comment>
<evidence type="ECO:0000313" key="1">
    <source>
        <dbReference type="EMBL" id="MBM6949507.1"/>
    </source>
</evidence>
<gene>
    <name evidence="1" type="ORF">H6A20_12825</name>
</gene>